<dbReference type="Proteomes" id="UP000572817">
    <property type="component" value="Unassembled WGS sequence"/>
</dbReference>
<dbReference type="AlphaFoldDB" id="A0A8H4NA07"/>
<organism evidence="1 2">
    <name type="scientific">Botryosphaeria dothidea</name>
    <dbReference type="NCBI Taxonomy" id="55169"/>
    <lineage>
        <taxon>Eukaryota</taxon>
        <taxon>Fungi</taxon>
        <taxon>Dikarya</taxon>
        <taxon>Ascomycota</taxon>
        <taxon>Pezizomycotina</taxon>
        <taxon>Dothideomycetes</taxon>
        <taxon>Dothideomycetes incertae sedis</taxon>
        <taxon>Botryosphaeriales</taxon>
        <taxon>Botryosphaeriaceae</taxon>
        <taxon>Botryosphaeria</taxon>
    </lineage>
</organism>
<keyword evidence="2" id="KW-1185">Reference proteome</keyword>
<gene>
    <name evidence="1" type="ORF">GTA08_BOTSDO11900</name>
</gene>
<dbReference type="OrthoDB" id="3787379at2759"/>
<proteinExistence type="predicted"/>
<comment type="caution">
    <text evidence="1">The sequence shown here is derived from an EMBL/GenBank/DDBJ whole genome shotgun (WGS) entry which is preliminary data.</text>
</comment>
<protein>
    <submittedName>
        <fullName evidence="1">Uncharacterized protein</fullName>
    </submittedName>
</protein>
<reference evidence="1" key="1">
    <citation type="submission" date="2020-04" db="EMBL/GenBank/DDBJ databases">
        <title>Genome Assembly and Annotation of Botryosphaeria dothidea sdau 11-99, a Latent Pathogen of Apple Fruit Ring Rot in China.</title>
        <authorList>
            <person name="Yu C."/>
            <person name="Diao Y."/>
            <person name="Lu Q."/>
            <person name="Zhao J."/>
            <person name="Cui S."/>
            <person name="Peng C."/>
            <person name="He B."/>
            <person name="Liu H."/>
        </authorList>
    </citation>
    <scope>NUCLEOTIDE SEQUENCE [LARGE SCALE GENOMIC DNA]</scope>
    <source>
        <strain evidence="1">Sdau11-99</strain>
    </source>
</reference>
<dbReference type="EMBL" id="WWBZ02000002">
    <property type="protein sequence ID" value="KAF4312808.1"/>
    <property type="molecule type" value="Genomic_DNA"/>
</dbReference>
<sequence length="304" mass="32758">MATLLSLPAEIRQTILLLCLPDEVNISKPWPRHIRSLAHICTLVRLDMRWPPGPLPPPPPPPAKRPVVHNSARFHPDRAAYAHDDLLAGWRAAVPLLSQNAAARLLLLDATPAPLFALDKPWLPHFVRDRRAATFLLEHVDGVADVVLGGGGFELDARGVVFVGPGVVERVRVREEGRAVGLRGAVGRVVRVGAGATVGGEEAERLGAVVEEVKWGGDAERAFGEVVQVEGEGVAAGDLGCAVELNLGGGKGLGEARREFLGLAARDLGLRIESVGEGPRRWVRLIQDLEREKVAGEEEFDRET</sequence>
<evidence type="ECO:0000313" key="2">
    <source>
        <dbReference type="Proteomes" id="UP000572817"/>
    </source>
</evidence>
<name>A0A8H4NA07_9PEZI</name>
<accession>A0A8H4NA07</accession>
<evidence type="ECO:0000313" key="1">
    <source>
        <dbReference type="EMBL" id="KAF4312808.1"/>
    </source>
</evidence>